<evidence type="ECO:0000256" key="5">
    <source>
        <dbReference type="ARBA" id="ARBA00022989"/>
    </source>
</evidence>
<dbReference type="Pfam" id="PF13727">
    <property type="entry name" value="CoA_binding_3"/>
    <property type="match status" value="1"/>
</dbReference>
<keyword evidence="4 8" id="KW-0812">Transmembrane</keyword>
<feature type="transmembrane region" description="Helical" evidence="8">
    <location>
        <begin position="49"/>
        <end position="74"/>
    </location>
</feature>
<comment type="caution">
    <text evidence="10">The sequence shown here is derived from an EMBL/GenBank/DDBJ whole genome shotgun (WGS) entry which is preliminary data.</text>
</comment>
<keyword evidence="5 8" id="KW-1133">Transmembrane helix</keyword>
<dbReference type="NCBIfam" id="TIGR03023">
    <property type="entry name" value="WcaJ_sugtrans"/>
    <property type="match status" value="1"/>
</dbReference>
<dbReference type="InterPro" id="IPR017473">
    <property type="entry name" value="Undecaprenyl-P_gluc_Ptfrase"/>
</dbReference>
<dbReference type="EMBL" id="JACDTY010000016">
    <property type="protein sequence ID" value="MBA1143690.1"/>
    <property type="molecule type" value="Genomic_DNA"/>
</dbReference>
<protein>
    <submittedName>
        <fullName evidence="10">Undecaprenyl-phosphate glucose phosphotransferase</fullName>
        <ecNumber evidence="10">2.7.8.31</ecNumber>
    </submittedName>
</protein>
<feature type="transmembrane region" description="Helical" evidence="8">
    <location>
        <begin position="322"/>
        <end position="343"/>
    </location>
</feature>
<keyword evidence="6 8" id="KW-0472">Membrane</keyword>
<keyword evidence="7" id="KW-0270">Exopolysaccharide synthesis</keyword>
<dbReference type="InterPro" id="IPR003362">
    <property type="entry name" value="Bact_transf"/>
</dbReference>
<keyword evidence="3 10" id="KW-0808">Transferase</keyword>
<dbReference type="SUPFAM" id="SSF51735">
    <property type="entry name" value="NAD(P)-binding Rossmann-fold domains"/>
    <property type="match status" value="1"/>
</dbReference>
<dbReference type="InterPro" id="IPR017475">
    <property type="entry name" value="EPS_sugar_tfrase"/>
</dbReference>
<feature type="domain" description="Bacterial sugar transferase" evidence="9">
    <location>
        <begin position="317"/>
        <end position="505"/>
    </location>
</feature>
<evidence type="ECO:0000256" key="8">
    <source>
        <dbReference type="SAM" id="Phobius"/>
    </source>
</evidence>
<reference evidence="10 11" key="1">
    <citation type="submission" date="2020-07" db="EMBL/GenBank/DDBJ databases">
        <title>Definition of the novel symbiovar canariense within Mesorhizobium novociceri, a new species of genus Mesorhizobium nodulating Cicer canariense in the Caldera de Taburiente National Park (La Palma, Canary Islands).</title>
        <authorList>
            <person name="Leon-Barrios M."/>
            <person name="Perez-Yepez J."/>
            <person name="Flores-Felix J.D."/>
            <person name="Ramirez-Baena M.H."/>
            <person name="Pulido-Suarez L."/>
            <person name="Igual J.M."/>
            <person name="Velazquez E."/>
            <person name="Peix A."/>
        </authorList>
    </citation>
    <scope>NUCLEOTIDE SEQUENCE [LARGE SCALE GENOMIC DNA]</scope>
    <source>
        <strain evidence="10 11">CCANP35</strain>
    </source>
</reference>
<evidence type="ECO:0000259" key="9">
    <source>
        <dbReference type="Pfam" id="PF02397"/>
    </source>
</evidence>
<gene>
    <name evidence="10" type="ORF">H0241_26050</name>
</gene>
<dbReference type="InterPro" id="IPR036291">
    <property type="entry name" value="NAD(P)-bd_dom_sf"/>
</dbReference>
<dbReference type="Pfam" id="PF02397">
    <property type="entry name" value="Bac_transf"/>
    <property type="match status" value="1"/>
</dbReference>
<dbReference type="Proteomes" id="UP000558284">
    <property type="component" value="Unassembled WGS sequence"/>
</dbReference>
<organism evidence="10 11">
    <name type="scientific">Mesorhizobium neociceri</name>
    <dbReference type="NCBI Taxonomy" id="1307853"/>
    <lineage>
        <taxon>Bacteria</taxon>
        <taxon>Pseudomonadati</taxon>
        <taxon>Pseudomonadota</taxon>
        <taxon>Alphaproteobacteria</taxon>
        <taxon>Hyphomicrobiales</taxon>
        <taxon>Phyllobacteriaceae</taxon>
        <taxon>Mesorhizobium</taxon>
    </lineage>
</organism>
<name>A0A838BE72_9HYPH</name>
<comment type="similarity">
    <text evidence="2">Belongs to the bacterial sugar transferase family.</text>
</comment>
<evidence type="ECO:0000256" key="2">
    <source>
        <dbReference type="ARBA" id="ARBA00006464"/>
    </source>
</evidence>
<feature type="transmembrane region" description="Helical" evidence="8">
    <location>
        <begin position="121"/>
        <end position="139"/>
    </location>
</feature>
<dbReference type="NCBIfam" id="TIGR03025">
    <property type="entry name" value="EPS_sugtrans"/>
    <property type="match status" value="1"/>
</dbReference>
<dbReference type="AlphaFoldDB" id="A0A838BE72"/>
<dbReference type="PANTHER" id="PTHR30576">
    <property type="entry name" value="COLANIC BIOSYNTHESIS UDP-GLUCOSE LIPID CARRIER TRANSFERASE"/>
    <property type="match status" value="1"/>
</dbReference>
<dbReference type="GO" id="GO:0016020">
    <property type="term" value="C:membrane"/>
    <property type="evidence" value="ECO:0007669"/>
    <property type="project" value="UniProtKB-SubCell"/>
</dbReference>
<evidence type="ECO:0000256" key="1">
    <source>
        <dbReference type="ARBA" id="ARBA00004141"/>
    </source>
</evidence>
<dbReference type="RefSeq" id="WP_181060704.1">
    <property type="nucleotide sequence ID" value="NZ_JACDTY010000016.1"/>
</dbReference>
<evidence type="ECO:0000256" key="3">
    <source>
        <dbReference type="ARBA" id="ARBA00022679"/>
    </source>
</evidence>
<feature type="transmembrane region" description="Helical" evidence="8">
    <location>
        <begin position="145"/>
        <end position="167"/>
    </location>
</feature>
<proteinExistence type="inferred from homology"/>
<evidence type="ECO:0000256" key="7">
    <source>
        <dbReference type="ARBA" id="ARBA00023169"/>
    </source>
</evidence>
<accession>A0A838BE72</accession>
<evidence type="ECO:0000313" key="10">
    <source>
        <dbReference type="EMBL" id="MBA1143690.1"/>
    </source>
</evidence>
<keyword evidence="11" id="KW-1185">Reference proteome</keyword>
<dbReference type="GO" id="GO:0000271">
    <property type="term" value="P:polysaccharide biosynthetic process"/>
    <property type="evidence" value="ECO:0007669"/>
    <property type="project" value="UniProtKB-KW"/>
</dbReference>
<evidence type="ECO:0000313" key="11">
    <source>
        <dbReference type="Proteomes" id="UP000558284"/>
    </source>
</evidence>
<feature type="transmembrane region" description="Helical" evidence="8">
    <location>
        <begin position="80"/>
        <end position="100"/>
    </location>
</feature>
<evidence type="ECO:0000256" key="4">
    <source>
        <dbReference type="ARBA" id="ARBA00022692"/>
    </source>
</evidence>
<dbReference type="GO" id="GO:0089702">
    <property type="term" value="F:undecaprenyl-phosphate glucose phosphotransferase activity"/>
    <property type="evidence" value="ECO:0007669"/>
    <property type="project" value="UniProtKB-EC"/>
</dbReference>
<dbReference type="EC" id="2.7.8.31" evidence="10"/>
<sequence>MNETDPTRRFSADAVRKFDGPAESPTPGGMNSVARQVASQYRRDTMSPVMVSGVLRIVEFGLLFVSGLALYFHFVGFFNYLAWQYPLTIAAASFLAVVLLDVSDCYQISALMRPISNLGRVLMVWAGTFALMALTAFIMKMSEDYSRLLFGTWFVVGLLLLFGLRLVMSKLIRRWARDGRMERRAVIVGGGKAAEMLIRSVEKQPYNDIRICGIFDDRGDKRSPPIVAGYPKLGTISELMEFARIARIDMLIVSLPLTAETRVLQLLKKLWVLPVDIRLSAHSNALQFRPRAYSYIGSVPMLDIFDRPINDWDSVAKRAFDIVFSLIGIILFSPVMLVTAIAIKLDSKGPVLFKQKRHGFNNEIVEVYKFRSMYTDRSDPSAKQTVTKNDPRVTRVGRFIRKSSIDELPQFFNSLLGSLSLVGPRPHAIAAQSHNLLYNEVVDGYFARHKVKPGVTGWAQINGWRGEMDTNEKIRMRTEYDLYYIENWSMLFDLRILFLTPLRLLNTENAY</sequence>
<dbReference type="PANTHER" id="PTHR30576:SF0">
    <property type="entry name" value="UNDECAPRENYL-PHOSPHATE N-ACETYLGALACTOSAMINYL 1-PHOSPHATE TRANSFERASE-RELATED"/>
    <property type="match status" value="1"/>
</dbReference>
<dbReference type="Gene3D" id="3.40.50.720">
    <property type="entry name" value="NAD(P)-binding Rossmann-like Domain"/>
    <property type="match status" value="1"/>
</dbReference>
<comment type="subcellular location">
    <subcellularLocation>
        <location evidence="1">Membrane</location>
        <topology evidence="1">Multi-pass membrane protein</topology>
    </subcellularLocation>
</comment>
<evidence type="ECO:0000256" key="6">
    <source>
        <dbReference type="ARBA" id="ARBA00023136"/>
    </source>
</evidence>